<protein>
    <submittedName>
        <fullName evidence="17">Cytochrome P450</fullName>
    </submittedName>
</protein>
<keyword evidence="6" id="KW-0812">Transmembrane</keyword>
<evidence type="ECO:0000256" key="4">
    <source>
        <dbReference type="ARBA" id="ARBA00010617"/>
    </source>
</evidence>
<dbReference type="PANTHER" id="PTHR46300:SF2">
    <property type="entry name" value="CYTOCHROME P450 MONOOXYGENASE ALNH-RELATED"/>
    <property type="match status" value="1"/>
</dbReference>
<keyword evidence="12" id="KW-0472">Membrane</keyword>
<evidence type="ECO:0000256" key="3">
    <source>
        <dbReference type="ARBA" id="ARBA00005179"/>
    </source>
</evidence>
<dbReference type="Gene3D" id="1.10.630.10">
    <property type="entry name" value="Cytochrome P450"/>
    <property type="match status" value="1"/>
</dbReference>
<keyword evidence="8" id="KW-1133">Transmembrane helix</keyword>
<evidence type="ECO:0000256" key="10">
    <source>
        <dbReference type="ARBA" id="ARBA00023004"/>
    </source>
</evidence>
<keyword evidence="10 14" id="KW-0408">Iron</keyword>
<name>A0AAD7BCT2_9AGAR</name>
<dbReference type="PRINTS" id="PR00385">
    <property type="entry name" value="P450"/>
</dbReference>
<dbReference type="InterPro" id="IPR036396">
    <property type="entry name" value="Cyt_P450_sf"/>
</dbReference>
<dbReference type="GO" id="GO:0020037">
    <property type="term" value="F:heme binding"/>
    <property type="evidence" value="ECO:0007669"/>
    <property type="project" value="InterPro"/>
</dbReference>
<dbReference type="PRINTS" id="PR00463">
    <property type="entry name" value="EP450I"/>
</dbReference>
<keyword evidence="18" id="KW-1185">Reference proteome</keyword>
<dbReference type="InterPro" id="IPR050364">
    <property type="entry name" value="Cytochrome_P450_fung"/>
</dbReference>
<keyword evidence="5 14" id="KW-0349">Heme</keyword>
<dbReference type="Proteomes" id="UP001221142">
    <property type="component" value="Unassembled WGS sequence"/>
</dbReference>
<evidence type="ECO:0000256" key="9">
    <source>
        <dbReference type="ARBA" id="ARBA00023002"/>
    </source>
</evidence>
<dbReference type="InterPro" id="IPR002401">
    <property type="entry name" value="Cyt_P450_E_grp-I"/>
</dbReference>
<comment type="similarity">
    <text evidence="4 15">Belongs to the cytochrome P450 family.</text>
</comment>
<evidence type="ECO:0000256" key="1">
    <source>
        <dbReference type="ARBA" id="ARBA00001971"/>
    </source>
</evidence>
<dbReference type="GO" id="GO:0016020">
    <property type="term" value="C:membrane"/>
    <property type="evidence" value="ECO:0007669"/>
    <property type="project" value="UniProtKB-SubCell"/>
</dbReference>
<feature type="chain" id="PRO_5041975630" evidence="16">
    <location>
        <begin position="24"/>
        <end position="504"/>
    </location>
</feature>
<evidence type="ECO:0000256" key="6">
    <source>
        <dbReference type="ARBA" id="ARBA00022692"/>
    </source>
</evidence>
<evidence type="ECO:0000256" key="11">
    <source>
        <dbReference type="ARBA" id="ARBA00023033"/>
    </source>
</evidence>
<dbReference type="InterPro" id="IPR017972">
    <property type="entry name" value="Cyt_P450_CS"/>
</dbReference>
<evidence type="ECO:0000313" key="18">
    <source>
        <dbReference type="Proteomes" id="UP001221142"/>
    </source>
</evidence>
<dbReference type="InterPro" id="IPR001128">
    <property type="entry name" value="Cyt_P450"/>
</dbReference>
<proteinExistence type="inferred from homology"/>
<dbReference type="CDD" id="cd11065">
    <property type="entry name" value="CYP64-like"/>
    <property type="match status" value="1"/>
</dbReference>
<dbReference type="PANTHER" id="PTHR46300">
    <property type="entry name" value="P450, PUTATIVE (EUROFUNG)-RELATED-RELATED"/>
    <property type="match status" value="1"/>
</dbReference>
<dbReference type="AlphaFoldDB" id="A0AAD7BCT2"/>
<dbReference type="GO" id="GO:0005506">
    <property type="term" value="F:iron ion binding"/>
    <property type="evidence" value="ECO:0007669"/>
    <property type="project" value="InterPro"/>
</dbReference>
<comment type="caution">
    <text evidence="17">The sequence shown here is derived from an EMBL/GenBank/DDBJ whole genome shotgun (WGS) entry which is preliminary data.</text>
</comment>
<keyword evidence="7 14" id="KW-0479">Metal-binding</keyword>
<evidence type="ECO:0000256" key="7">
    <source>
        <dbReference type="ARBA" id="ARBA00022723"/>
    </source>
</evidence>
<comment type="cofactor">
    <cofactor evidence="1 14">
        <name>heme</name>
        <dbReference type="ChEBI" id="CHEBI:30413"/>
    </cofactor>
</comment>
<dbReference type="GO" id="GO:0004497">
    <property type="term" value="F:monooxygenase activity"/>
    <property type="evidence" value="ECO:0007669"/>
    <property type="project" value="UniProtKB-KW"/>
</dbReference>
<evidence type="ECO:0000313" key="17">
    <source>
        <dbReference type="EMBL" id="KAJ7617259.1"/>
    </source>
</evidence>
<dbReference type="SUPFAM" id="SSF48264">
    <property type="entry name" value="Cytochrome P450"/>
    <property type="match status" value="1"/>
</dbReference>
<comment type="pathway">
    <text evidence="3">Secondary metabolite biosynthesis.</text>
</comment>
<evidence type="ECO:0000256" key="12">
    <source>
        <dbReference type="ARBA" id="ARBA00023136"/>
    </source>
</evidence>
<dbReference type="EMBL" id="JARKIF010000021">
    <property type="protein sequence ID" value="KAJ7617259.1"/>
    <property type="molecule type" value="Genomic_DNA"/>
</dbReference>
<evidence type="ECO:0000256" key="5">
    <source>
        <dbReference type="ARBA" id="ARBA00022617"/>
    </source>
</evidence>
<dbReference type="GO" id="GO:0016705">
    <property type="term" value="F:oxidoreductase activity, acting on paired donors, with incorporation or reduction of molecular oxygen"/>
    <property type="evidence" value="ECO:0007669"/>
    <property type="project" value="InterPro"/>
</dbReference>
<evidence type="ECO:0000256" key="13">
    <source>
        <dbReference type="ARBA" id="ARBA00023180"/>
    </source>
</evidence>
<keyword evidence="16" id="KW-0732">Signal</keyword>
<feature type="binding site" description="axial binding residue" evidence="14">
    <location>
        <position position="430"/>
    </location>
    <ligand>
        <name>heme</name>
        <dbReference type="ChEBI" id="CHEBI:30413"/>
    </ligand>
    <ligandPart>
        <name>Fe</name>
        <dbReference type="ChEBI" id="CHEBI:18248"/>
    </ligandPart>
</feature>
<evidence type="ECO:0000256" key="8">
    <source>
        <dbReference type="ARBA" id="ARBA00022989"/>
    </source>
</evidence>
<organism evidence="17 18">
    <name type="scientific">Roridomyces roridus</name>
    <dbReference type="NCBI Taxonomy" id="1738132"/>
    <lineage>
        <taxon>Eukaryota</taxon>
        <taxon>Fungi</taxon>
        <taxon>Dikarya</taxon>
        <taxon>Basidiomycota</taxon>
        <taxon>Agaricomycotina</taxon>
        <taxon>Agaricomycetes</taxon>
        <taxon>Agaricomycetidae</taxon>
        <taxon>Agaricales</taxon>
        <taxon>Marasmiineae</taxon>
        <taxon>Mycenaceae</taxon>
        <taxon>Roridomyces</taxon>
    </lineage>
</organism>
<evidence type="ECO:0000256" key="16">
    <source>
        <dbReference type="SAM" id="SignalP"/>
    </source>
</evidence>
<gene>
    <name evidence="17" type="ORF">FB45DRAFT_1034551</name>
</gene>
<accession>A0AAD7BCT2</accession>
<evidence type="ECO:0000256" key="15">
    <source>
        <dbReference type="RuleBase" id="RU000461"/>
    </source>
</evidence>
<keyword evidence="13" id="KW-0325">Glycoprotein</keyword>
<dbReference type="Pfam" id="PF00067">
    <property type="entry name" value="p450"/>
    <property type="match status" value="1"/>
</dbReference>
<sequence>MAMYTSFFALVFVACFLLWRNASRPKVPLPPGPRKLPLIGNLHDIRGRRMWEACKEWSKEYDSDIIHLNLVGTSVVFLSSLEAMETLLERRSSIYSDRPAMPMIELMGFGFLISSLRYGNEWRVQRRLMNQRLNVSECKTFRPQELTAVHALLRRLLHTPDEFLDHIRLMAGELIIPLTYGIRVQPVYDPYITLAEEGVHQVIQVVPGRFLVDFLPFLKYVPEWMPGADFQRVLREARESLSMRPNVNWYNTGEAQPCFAVDALRELEFEGADKYYTEEAVKDVAAAMYGAGADTSVSVLSSFFLAMLSNPEAQKKAQREIDEVVGKGQMPDSGDRAGMPYVAALLKEVLRWGTVAPLALLHFLTVEDEYRGYRIPANSIIFMNLWAILNDEKMYPDPHTFNPDRFLLDGKPNQAVQDPSAVFGFGRRICPGRHLADASVWLTIVSILAMFDITKPVGEDGQVIEPSYEYTEGIICAPVPFKCSIRPRSQVAVDAVQATTFSGV</sequence>
<keyword evidence="9 15" id="KW-0560">Oxidoreductase</keyword>
<comment type="subcellular location">
    <subcellularLocation>
        <location evidence="2">Membrane</location>
        <topology evidence="2">Single-pass membrane protein</topology>
    </subcellularLocation>
</comment>
<dbReference type="PROSITE" id="PS00086">
    <property type="entry name" value="CYTOCHROME_P450"/>
    <property type="match status" value="1"/>
</dbReference>
<evidence type="ECO:0000256" key="14">
    <source>
        <dbReference type="PIRSR" id="PIRSR602401-1"/>
    </source>
</evidence>
<evidence type="ECO:0000256" key="2">
    <source>
        <dbReference type="ARBA" id="ARBA00004167"/>
    </source>
</evidence>
<reference evidence="17" key="1">
    <citation type="submission" date="2023-03" db="EMBL/GenBank/DDBJ databases">
        <title>Massive genome expansion in bonnet fungi (Mycena s.s.) driven by repeated elements and novel gene families across ecological guilds.</title>
        <authorList>
            <consortium name="Lawrence Berkeley National Laboratory"/>
            <person name="Harder C.B."/>
            <person name="Miyauchi S."/>
            <person name="Viragh M."/>
            <person name="Kuo A."/>
            <person name="Thoen E."/>
            <person name="Andreopoulos B."/>
            <person name="Lu D."/>
            <person name="Skrede I."/>
            <person name="Drula E."/>
            <person name="Henrissat B."/>
            <person name="Morin E."/>
            <person name="Kohler A."/>
            <person name="Barry K."/>
            <person name="LaButti K."/>
            <person name="Morin E."/>
            <person name="Salamov A."/>
            <person name="Lipzen A."/>
            <person name="Mereny Z."/>
            <person name="Hegedus B."/>
            <person name="Baldrian P."/>
            <person name="Stursova M."/>
            <person name="Weitz H."/>
            <person name="Taylor A."/>
            <person name="Grigoriev I.V."/>
            <person name="Nagy L.G."/>
            <person name="Martin F."/>
            <person name="Kauserud H."/>
        </authorList>
    </citation>
    <scope>NUCLEOTIDE SEQUENCE</scope>
    <source>
        <strain evidence="17">9284</strain>
    </source>
</reference>
<feature type="signal peptide" evidence="16">
    <location>
        <begin position="1"/>
        <end position="23"/>
    </location>
</feature>
<keyword evidence="11 15" id="KW-0503">Monooxygenase</keyword>